<dbReference type="InterPro" id="IPR008271">
    <property type="entry name" value="Ser/Thr_kinase_AS"/>
</dbReference>
<dbReference type="InterPro" id="IPR011009">
    <property type="entry name" value="Kinase-like_dom_sf"/>
</dbReference>
<dbReference type="InterPro" id="IPR017441">
    <property type="entry name" value="Protein_kinase_ATP_BS"/>
</dbReference>
<dbReference type="SMART" id="SM00220">
    <property type="entry name" value="S_TKc"/>
    <property type="match status" value="1"/>
</dbReference>
<dbReference type="InterPro" id="IPR011990">
    <property type="entry name" value="TPR-like_helical_dom_sf"/>
</dbReference>
<dbReference type="PROSITE" id="PS00107">
    <property type="entry name" value="PROTEIN_KINASE_ATP"/>
    <property type="match status" value="1"/>
</dbReference>
<keyword evidence="3 5" id="KW-0802">TPR repeat</keyword>
<dbReference type="EMBL" id="JAUEPH010000001">
    <property type="protein sequence ID" value="MDN3202688.1"/>
    <property type="molecule type" value="Genomic_DNA"/>
</dbReference>
<dbReference type="PROSITE" id="PS50011">
    <property type="entry name" value="PROTEIN_KINASE_DOM"/>
    <property type="match status" value="1"/>
</dbReference>
<evidence type="ECO:0000259" key="7">
    <source>
        <dbReference type="PROSITE" id="PS50011"/>
    </source>
</evidence>
<dbReference type="SMART" id="SM00028">
    <property type="entry name" value="TPR"/>
    <property type="match status" value="7"/>
</dbReference>
<dbReference type="Pfam" id="PF13424">
    <property type="entry name" value="TPR_12"/>
    <property type="match status" value="2"/>
</dbReference>
<keyword evidence="8" id="KW-0808">Transferase</keyword>
<dbReference type="PANTHER" id="PTHR45641:SF19">
    <property type="entry name" value="NEPHROCYSTIN-3"/>
    <property type="match status" value="1"/>
</dbReference>
<dbReference type="Gene3D" id="1.25.40.10">
    <property type="entry name" value="Tetratricopeptide repeat domain"/>
    <property type="match status" value="3"/>
</dbReference>
<dbReference type="PROSITE" id="PS50005">
    <property type="entry name" value="TPR"/>
    <property type="match status" value="2"/>
</dbReference>
<proteinExistence type="predicted"/>
<dbReference type="SUPFAM" id="SSF56112">
    <property type="entry name" value="Protein kinase-like (PK-like)"/>
    <property type="match status" value="1"/>
</dbReference>
<feature type="repeat" description="TPR" evidence="5">
    <location>
        <begin position="624"/>
        <end position="657"/>
    </location>
</feature>
<dbReference type="PROSITE" id="PS00108">
    <property type="entry name" value="PROTEIN_KINASE_ST"/>
    <property type="match status" value="1"/>
</dbReference>
<feature type="repeat" description="TPR" evidence="5">
    <location>
        <begin position="540"/>
        <end position="573"/>
    </location>
</feature>
<evidence type="ECO:0000256" key="3">
    <source>
        <dbReference type="ARBA" id="ARBA00022803"/>
    </source>
</evidence>
<reference evidence="8" key="1">
    <citation type="submission" date="2023-06" db="EMBL/GenBank/DDBJ databases">
        <title>Robiginitalea aurantiacus sp. nov. and Algoriphagus sediminis sp. nov., isolated from coastal sediment.</title>
        <authorList>
            <person name="Zhou Z.Y."/>
            <person name="An J."/>
            <person name="Jia Y.W."/>
            <person name="Du Z.J."/>
        </authorList>
    </citation>
    <scope>NUCLEOTIDE SEQUENCE</scope>
    <source>
        <strain evidence="8">C2-7</strain>
    </source>
</reference>
<evidence type="ECO:0000256" key="1">
    <source>
        <dbReference type="ARBA" id="ARBA00022737"/>
    </source>
</evidence>
<keyword evidence="9" id="KW-1185">Reference proteome</keyword>
<dbReference type="PANTHER" id="PTHR45641">
    <property type="entry name" value="TETRATRICOPEPTIDE REPEAT PROTEIN (AFU_ORTHOLOGUE AFUA_6G03870)"/>
    <property type="match status" value="1"/>
</dbReference>
<evidence type="ECO:0000256" key="6">
    <source>
        <dbReference type="PROSITE-ProRule" id="PRU10141"/>
    </source>
</evidence>
<name>A0ABT7Y838_9BACT</name>
<evidence type="ECO:0000256" key="4">
    <source>
        <dbReference type="ARBA" id="ARBA00022840"/>
    </source>
</evidence>
<dbReference type="Pfam" id="PF00069">
    <property type="entry name" value="Pkinase"/>
    <property type="match status" value="1"/>
</dbReference>
<keyword evidence="2 6" id="KW-0547">Nucleotide-binding</keyword>
<evidence type="ECO:0000313" key="8">
    <source>
        <dbReference type="EMBL" id="MDN3202688.1"/>
    </source>
</evidence>
<accession>A0ABT7Y838</accession>
<dbReference type="InterPro" id="IPR019734">
    <property type="entry name" value="TPR_rpt"/>
</dbReference>
<dbReference type="SUPFAM" id="SSF48452">
    <property type="entry name" value="TPR-like"/>
    <property type="match status" value="3"/>
</dbReference>
<dbReference type="InterPro" id="IPR000719">
    <property type="entry name" value="Prot_kinase_dom"/>
</dbReference>
<protein>
    <submittedName>
        <fullName evidence="8">Serine/threonine-protein kinase</fullName>
        <ecNumber evidence="8">2.7.11.1</ecNumber>
    </submittedName>
</protein>
<dbReference type="GO" id="GO:0004674">
    <property type="term" value="F:protein serine/threonine kinase activity"/>
    <property type="evidence" value="ECO:0007669"/>
    <property type="project" value="UniProtKB-EC"/>
</dbReference>
<dbReference type="Gene3D" id="1.10.510.10">
    <property type="entry name" value="Transferase(Phosphotransferase) domain 1"/>
    <property type="match status" value="1"/>
</dbReference>
<dbReference type="RefSeq" id="WP_289998245.1">
    <property type="nucleotide sequence ID" value="NZ_JAUEPH010000001.1"/>
</dbReference>
<feature type="domain" description="Protein kinase" evidence="7">
    <location>
        <begin position="82"/>
        <end position="346"/>
    </location>
</feature>
<feature type="binding site" evidence="6">
    <location>
        <position position="113"/>
    </location>
    <ligand>
        <name>ATP</name>
        <dbReference type="ChEBI" id="CHEBI:30616"/>
    </ligand>
</feature>
<organism evidence="8 9">
    <name type="scientific">Algoriphagus sediminis</name>
    <dbReference type="NCBI Taxonomy" id="3057113"/>
    <lineage>
        <taxon>Bacteria</taxon>
        <taxon>Pseudomonadati</taxon>
        <taxon>Bacteroidota</taxon>
        <taxon>Cytophagia</taxon>
        <taxon>Cytophagales</taxon>
        <taxon>Cyclobacteriaceae</taxon>
        <taxon>Algoriphagus</taxon>
    </lineage>
</organism>
<dbReference type="Pfam" id="PF13181">
    <property type="entry name" value="TPR_8"/>
    <property type="match status" value="1"/>
</dbReference>
<evidence type="ECO:0000256" key="2">
    <source>
        <dbReference type="ARBA" id="ARBA00022741"/>
    </source>
</evidence>
<keyword evidence="8" id="KW-0418">Kinase</keyword>
<sequence>MSKDISFERVEELFHLLTEKSAGEREELLSEIHDTDPKVYDSLVSLLKADQNSNSIFGQSPMDLIEEWSHDPDLIGERIGAFELKEIIGQGAMGSVFRAERADGQFDQTVAIKLLKSQMLNSKHREFFERERQILAKLNHPGIARLYDGGFTEEGRPFFTMEWVEGQSLTDYSNSHSLSVTERLKLFLKVCLAVQFAHQSLVAHLDLKPQNILIDPSGNPKLLDFGVSKLVEETELKDGSFTLPYASPEQIKKEEPNTTSDVYSLGIILQELLSRKHPFEGLFKDRDQLKAAIISGKKSFLDLSWQKENIHFRADLEAICQAATAIEIDKRYSSVDELIRDLQDYLRDFPVSARVRDWRYVGQKYFRRNSKVLTSIGVAALVLISMGFYYTFEIREQRNIAQEEADRAQKITELMTDVFMAADPNVGGADTITAVNLLNSGVEDIRKNLKDNPKLYADMLARMVPIFYNLGSYEKGQSLAAEAYQINLDEEVEAEEIYNSLVQVAQGYYYVGQIDTSAVLSKKAVENFLQIEEVDPYYLANSLAQYGNAVYELGDYELADSLYKRAYDVYTEFTEVPNKDLAFVTHMVGASARGLGDLETAEKMLLEALAMKEELFDAPHLEIAYTYNYLGSLFLDKRDYESATRYIENSLEQRRSILGDYHVETLASMSNLGRSYNRLDRSEDAVLLYKTCLEVVDSLLGKSHYYYAGILGNLGNSEMLAGDYKSARIHFEESQELYRELLPEDHRLQANPYLALAKLAVKENNLQEARQLFEKGVQIRQEALPEGHFLIAQSQQALGECLMNLGDYSTAIEYLELAKESFAKSVEFENDLLAVYESLITAYLEIQDQEKAELYQREITARG</sequence>
<keyword evidence="4 6" id="KW-0067">ATP-binding</keyword>
<dbReference type="Proteomes" id="UP001171916">
    <property type="component" value="Unassembled WGS sequence"/>
</dbReference>
<evidence type="ECO:0000256" key="5">
    <source>
        <dbReference type="PROSITE-ProRule" id="PRU00339"/>
    </source>
</evidence>
<comment type="caution">
    <text evidence="8">The sequence shown here is derived from an EMBL/GenBank/DDBJ whole genome shotgun (WGS) entry which is preliminary data.</text>
</comment>
<gene>
    <name evidence="8" type="ORF">QVH07_00950</name>
</gene>
<evidence type="ECO:0000313" key="9">
    <source>
        <dbReference type="Proteomes" id="UP001171916"/>
    </source>
</evidence>
<dbReference type="EC" id="2.7.11.1" evidence="8"/>
<dbReference type="CDD" id="cd14014">
    <property type="entry name" value="STKc_PknB_like"/>
    <property type="match status" value="1"/>
</dbReference>
<keyword evidence="1" id="KW-0677">Repeat</keyword>